<dbReference type="AlphaFoldDB" id="A0A267DQ04"/>
<reference evidence="1 2" key="1">
    <citation type="submission" date="2017-06" db="EMBL/GenBank/DDBJ databases">
        <title>A platform for efficient transgenesis in Macrostomum lignano, a flatworm model organism for stem cell research.</title>
        <authorList>
            <person name="Berezikov E."/>
        </authorList>
    </citation>
    <scope>NUCLEOTIDE SEQUENCE [LARGE SCALE GENOMIC DNA]</scope>
    <source>
        <strain evidence="1">DV1</strain>
        <tissue evidence="1">Whole organism</tissue>
    </source>
</reference>
<sequence>MSKLHAYFTIADTKRLQYEVLFLIVFHFGFRGREWIGSFKEDAIEATAMDMLNISI</sequence>
<proteinExistence type="predicted"/>
<organism evidence="1 2">
    <name type="scientific">Macrostomum lignano</name>
    <dbReference type="NCBI Taxonomy" id="282301"/>
    <lineage>
        <taxon>Eukaryota</taxon>
        <taxon>Metazoa</taxon>
        <taxon>Spiralia</taxon>
        <taxon>Lophotrochozoa</taxon>
        <taxon>Platyhelminthes</taxon>
        <taxon>Rhabditophora</taxon>
        <taxon>Macrostomorpha</taxon>
        <taxon>Macrostomida</taxon>
        <taxon>Macrostomidae</taxon>
        <taxon>Macrostomum</taxon>
    </lineage>
</organism>
<protein>
    <submittedName>
        <fullName evidence="1">Uncharacterized protein</fullName>
    </submittedName>
</protein>
<name>A0A267DQ04_9PLAT</name>
<dbReference type="Proteomes" id="UP000215902">
    <property type="component" value="Unassembled WGS sequence"/>
</dbReference>
<gene>
    <name evidence="1" type="ORF">BOX15_Mlig004846g3</name>
</gene>
<comment type="caution">
    <text evidence="1">The sequence shown here is derived from an EMBL/GenBank/DDBJ whole genome shotgun (WGS) entry which is preliminary data.</text>
</comment>
<evidence type="ECO:0000313" key="2">
    <source>
        <dbReference type="Proteomes" id="UP000215902"/>
    </source>
</evidence>
<evidence type="ECO:0000313" key="1">
    <source>
        <dbReference type="EMBL" id="PAA51383.1"/>
    </source>
</evidence>
<keyword evidence="2" id="KW-1185">Reference proteome</keyword>
<dbReference type="OrthoDB" id="6109275at2759"/>
<accession>A0A267DQ04</accession>
<dbReference type="EMBL" id="NIVC01003443">
    <property type="protein sequence ID" value="PAA51383.1"/>
    <property type="molecule type" value="Genomic_DNA"/>
</dbReference>